<evidence type="ECO:0000256" key="4">
    <source>
        <dbReference type="ARBA" id="ARBA00038919"/>
    </source>
</evidence>
<dbReference type="CDD" id="cd05286">
    <property type="entry name" value="QOR2"/>
    <property type="match status" value="1"/>
</dbReference>
<dbReference type="GO" id="GO:0070402">
    <property type="term" value="F:NADPH binding"/>
    <property type="evidence" value="ECO:0007669"/>
    <property type="project" value="TreeGrafter"/>
</dbReference>
<dbReference type="Pfam" id="PF08240">
    <property type="entry name" value="ADH_N"/>
    <property type="match status" value="1"/>
</dbReference>
<dbReference type="InterPro" id="IPR036291">
    <property type="entry name" value="NAD(P)-bd_dom_sf"/>
</dbReference>
<dbReference type="HOGENOM" id="CLU_026673_3_1_6"/>
<dbReference type="Gene3D" id="3.40.50.720">
    <property type="entry name" value="NAD(P)-binding Rossmann-like Domain"/>
    <property type="match status" value="1"/>
</dbReference>
<dbReference type="GO" id="GO:0003960">
    <property type="term" value="F:quinone reductase (NADPH) activity"/>
    <property type="evidence" value="ECO:0007669"/>
    <property type="project" value="UniProtKB-EC"/>
</dbReference>
<dbReference type="KEGG" id="hha:Hhal_2194"/>
<evidence type="ECO:0000256" key="5">
    <source>
        <dbReference type="ARBA" id="ARBA00048980"/>
    </source>
</evidence>
<dbReference type="SUPFAM" id="SSF51735">
    <property type="entry name" value="NAD(P)-binding Rossmann-fold domains"/>
    <property type="match status" value="1"/>
</dbReference>
<dbReference type="eggNOG" id="COG0604">
    <property type="taxonomic scope" value="Bacteria"/>
</dbReference>
<accession>A1WZ46</accession>
<feature type="domain" description="Enoyl reductase (ER)" evidence="6">
    <location>
        <begin position="11"/>
        <end position="323"/>
    </location>
</feature>
<evidence type="ECO:0000256" key="2">
    <source>
        <dbReference type="ARBA" id="ARBA00022857"/>
    </source>
</evidence>
<dbReference type="SMART" id="SM00829">
    <property type="entry name" value="PKS_ER"/>
    <property type="match status" value="1"/>
</dbReference>
<dbReference type="RefSeq" id="WP_011814980.1">
    <property type="nucleotide sequence ID" value="NC_008789.1"/>
</dbReference>
<dbReference type="InterPro" id="IPR011032">
    <property type="entry name" value="GroES-like_sf"/>
</dbReference>
<dbReference type="OrthoDB" id="9785812at2"/>
<dbReference type="PANTHER" id="PTHR48106">
    <property type="entry name" value="QUINONE OXIDOREDUCTASE PIG3-RELATED"/>
    <property type="match status" value="1"/>
</dbReference>
<sequence length="329" mass="34719">MARAVRIHQTGGPEQLQVEEIDVPAPGPGEVLLRQTACGVNFIDCYHRSGLYPLPQLPHGIGVEACGVVEAVGDGVRGVQTGERMAYATPPPGAYAEARVLPADRLIPVPDEVEDAVAGGTTLRGLTAWLLLHRTFPVRRGHTLLIHAAAGGVGQILCQWADYLGATVIGTVGDEDKAQVAAEHGCHHPILYTQDDFREKVEAITGGRGVDVVYDSVGAATFEASLDCLRPLGMMVSYGNASGAPPAIEPGLLAQKGSLFLTRPVLFHYIADRHELLAGASAYYDALTQGVIEPAVGRRYPLEKAARAHTDLEARATTGATVLDLGAAD</sequence>
<keyword evidence="2" id="KW-0521">NADP</keyword>
<reference evidence="8" key="1">
    <citation type="submission" date="2006-12" db="EMBL/GenBank/DDBJ databases">
        <title>Complete sequence of Halorhodospira halophila SL1.</title>
        <authorList>
            <consortium name="US DOE Joint Genome Institute"/>
            <person name="Copeland A."/>
            <person name="Lucas S."/>
            <person name="Lapidus A."/>
            <person name="Barry K."/>
            <person name="Detter J.C."/>
            <person name="Glavina del Rio T."/>
            <person name="Hammon N."/>
            <person name="Israni S."/>
            <person name="Dalin E."/>
            <person name="Tice H."/>
            <person name="Pitluck S."/>
            <person name="Saunders E."/>
            <person name="Brettin T."/>
            <person name="Bruce D."/>
            <person name="Han C."/>
            <person name="Tapia R."/>
            <person name="Schmutz J."/>
            <person name="Larimer F."/>
            <person name="Land M."/>
            <person name="Hauser L."/>
            <person name="Kyrpides N."/>
            <person name="Mikhailova N."/>
            <person name="Hoff W."/>
            <person name="Richardson P."/>
        </authorList>
    </citation>
    <scope>NUCLEOTIDE SEQUENCE [LARGE SCALE GENOMIC DNA]</scope>
    <source>
        <strain evidence="8">DSM 244 / SL1</strain>
    </source>
</reference>
<proteinExistence type="inferred from homology"/>
<dbReference type="PANTHER" id="PTHR48106:SF13">
    <property type="entry name" value="QUINONE OXIDOREDUCTASE-RELATED"/>
    <property type="match status" value="1"/>
</dbReference>
<dbReference type="InterPro" id="IPR047618">
    <property type="entry name" value="QOR-like"/>
</dbReference>
<dbReference type="GO" id="GO:0005829">
    <property type="term" value="C:cytosol"/>
    <property type="evidence" value="ECO:0007669"/>
    <property type="project" value="TreeGrafter"/>
</dbReference>
<dbReference type="InterPro" id="IPR020843">
    <property type="entry name" value="ER"/>
</dbReference>
<evidence type="ECO:0000256" key="3">
    <source>
        <dbReference type="ARBA" id="ARBA00023002"/>
    </source>
</evidence>
<dbReference type="Pfam" id="PF00107">
    <property type="entry name" value="ADH_zinc_N"/>
    <property type="match status" value="1"/>
</dbReference>
<dbReference type="InterPro" id="IPR013149">
    <property type="entry name" value="ADH-like_C"/>
</dbReference>
<keyword evidence="3" id="KW-0560">Oxidoreductase</keyword>
<dbReference type="Gene3D" id="3.90.180.10">
    <property type="entry name" value="Medium-chain alcohol dehydrogenases, catalytic domain"/>
    <property type="match status" value="1"/>
</dbReference>
<dbReference type="EMBL" id="CP000544">
    <property type="protein sequence ID" value="ABM62958.1"/>
    <property type="molecule type" value="Genomic_DNA"/>
</dbReference>
<dbReference type="InterPro" id="IPR013154">
    <property type="entry name" value="ADH-like_N"/>
</dbReference>
<comment type="catalytic activity">
    <reaction evidence="5">
        <text>2 a quinone + NADPH + H(+) = 2 a 1,4-benzosemiquinone + NADP(+)</text>
        <dbReference type="Rhea" id="RHEA:14269"/>
        <dbReference type="ChEBI" id="CHEBI:15378"/>
        <dbReference type="ChEBI" id="CHEBI:57783"/>
        <dbReference type="ChEBI" id="CHEBI:58349"/>
        <dbReference type="ChEBI" id="CHEBI:132124"/>
        <dbReference type="ChEBI" id="CHEBI:134225"/>
        <dbReference type="EC" id="1.6.5.5"/>
    </reaction>
</comment>
<dbReference type="Proteomes" id="UP000000647">
    <property type="component" value="Chromosome"/>
</dbReference>
<name>A1WZ46_HALHL</name>
<comment type="similarity">
    <text evidence="1">Belongs to the zinc-containing alcohol dehydrogenase family. Quinone oxidoreductase subfamily.</text>
</comment>
<reference evidence="7 8" key="2">
    <citation type="journal article" date="2013" name="Stand. Genomic Sci.">
        <title>Complete genome sequence of Halorhodospira halophila SL1.</title>
        <authorList>
            <person name="Challacombe J.F."/>
            <person name="Majid S."/>
            <person name="Deole R."/>
            <person name="Brettin T.S."/>
            <person name="Bruce D."/>
            <person name="Delano S.F."/>
            <person name="Detter J.C."/>
            <person name="Gleasner C.D."/>
            <person name="Han C.S."/>
            <person name="Misra M."/>
            <person name="Reitenga K.G."/>
            <person name="Mikhailova N."/>
            <person name="Woyke T."/>
            <person name="Pitluck S."/>
            <person name="Nolan M."/>
            <person name="Land M.L."/>
            <person name="Saunders E."/>
            <person name="Tapia R."/>
            <person name="Lapidus A."/>
            <person name="Ivanova N."/>
            <person name="Hoff W.D."/>
        </authorList>
    </citation>
    <scope>NUCLEOTIDE SEQUENCE [LARGE SCALE GENOMIC DNA]</scope>
    <source>
        <strain evidence="8">DSM 244 / SL1</strain>
    </source>
</reference>
<evidence type="ECO:0000313" key="8">
    <source>
        <dbReference type="Proteomes" id="UP000000647"/>
    </source>
</evidence>
<dbReference type="FunFam" id="3.40.50.720:FF:000053">
    <property type="entry name" value="Quinone oxidoreductase 1"/>
    <property type="match status" value="1"/>
</dbReference>
<organism evidence="7 8">
    <name type="scientific">Halorhodospira halophila (strain DSM 244 / SL1)</name>
    <name type="common">Ectothiorhodospira halophila (strain DSM 244 / SL1)</name>
    <dbReference type="NCBI Taxonomy" id="349124"/>
    <lineage>
        <taxon>Bacteria</taxon>
        <taxon>Pseudomonadati</taxon>
        <taxon>Pseudomonadota</taxon>
        <taxon>Gammaproteobacteria</taxon>
        <taxon>Chromatiales</taxon>
        <taxon>Ectothiorhodospiraceae</taxon>
        <taxon>Halorhodospira</taxon>
    </lineage>
</organism>
<evidence type="ECO:0000313" key="7">
    <source>
        <dbReference type="EMBL" id="ABM62958.1"/>
    </source>
</evidence>
<evidence type="ECO:0000256" key="1">
    <source>
        <dbReference type="ARBA" id="ARBA00010371"/>
    </source>
</evidence>
<evidence type="ECO:0000259" key="6">
    <source>
        <dbReference type="SMART" id="SM00829"/>
    </source>
</evidence>
<dbReference type="AlphaFoldDB" id="A1WZ46"/>
<dbReference type="STRING" id="349124.Hhal_2194"/>
<dbReference type="GO" id="GO:0035925">
    <property type="term" value="F:mRNA 3'-UTR AU-rich region binding"/>
    <property type="evidence" value="ECO:0007669"/>
    <property type="project" value="TreeGrafter"/>
</dbReference>
<protein>
    <recommendedName>
        <fullName evidence="4">NADPH:quinone reductase</fullName>
        <ecNumber evidence="4">1.6.5.5</ecNumber>
    </recommendedName>
</protein>
<dbReference type="EC" id="1.6.5.5" evidence="4"/>
<gene>
    <name evidence="7" type="ordered locus">Hhal_2194</name>
</gene>
<dbReference type="SUPFAM" id="SSF50129">
    <property type="entry name" value="GroES-like"/>
    <property type="match status" value="1"/>
</dbReference>
<keyword evidence="8" id="KW-1185">Reference proteome</keyword>